<comment type="caution">
    <text evidence="3">The sequence shown here is derived from an EMBL/GenBank/DDBJ whole genome shotgun (WGS) entry which is preliminary data.</text>
</comment>
<feature type="domain" description="DUF7577" evidence="2">
    <location>
        <begin position="118"/>
        <end position="143"/>
    </location>
</feature>
<accession>A0A6L5YRW3</accession>
<sequence length="144" mass="15891">MASLKDTFTKGLTTLNVKTNNFMEESKCKTYITTLENEIAGLKQKLGDDVYTSWMNQGDLTAGVEETCKQIQNKYQEIEAQKLKIAQLQEEEKQILGAASVQTTSQAAPAQNAMPEGETIFCSQCGTKNSVNYKFCCKCGAPLK</sequence>
<dbReference type="AlphaFoldDB" id="A0A6L5YRW3"/>
<evidence type="ECO:0000313" key="4">
    <source>
        <dbReference type="Proteomes" id="UP000474024"/>
    </source>
</evidence>
<keyword evidence="1" id="KW-0175">Coiled coil</keyword>
<gene>
    <name evidence="3" type="ORF">FYJ75_08470</name>
</gene>
<dbReference type="InterPro" id="IPR055999">
    <property type="entry name" value="DUF7577"/>
</dbReference>
<evidence type="ECO:0000256" key="1">
    <source>
        <dbReference type="SAM" id="Coils"/>
    </source>
</evidence>
<keyword evidence="4" id="KW-1185">Reference proteome</keyword>
<dbReference type="Proteomes" id="UP000474024">
    <property type="component" value="Unassembled WGS sequence"/>
</dbReference>
<dbReference type="EMBL" id="VUNI01000013">
    <property type="protein sequence ID" value="MST75058.1"/>
    <property type="molecule type" value="Genomic_DNA"/>
</dbReference>
<dbReference type="RefSeq" id="WP_154430022.1">
    <property type="nucleotide sequence ID" value="NZ_VUNI01000013.1"/>
</dbReference>
<protein>
    <recommendedName>
        <fullName evidence="2">DUF7577 domain-containing protein</fullName>
    </recommendedName>
</protein>
<dbReference type="Pfam" id="PF24463">
    <property type="entry name" value="DUF7577"/>
    <property type="match status" value="1"/>
</dbReference>
<name>A0A6L5YRW3_9FIRM</name>
<reference evidence="3 4" key="1">
    <citation type="submission" date="2019-08" db="EMBL/GenBank/DDBJ databases">
        <title>In-depth cultivation of the pig gut microbiome towards novel bacterial diversity and tailored functional studies.</title>
        <authorList>
            <person name="Wylensek D."/>
            <person name="Hitch T.C.A."/>
            <person name="Clavel T."/>
        </authorList>
    </citation>
    <scope>NUCLEOTIDE SEQUENCE [LARGE SCALE GENOMIC DNA]</scope>
    <source>
        <strain evidence="3 4">MUC/MUC-530-WT-4D</strain>
    </source>
</reference>
<organism evidence="3 4">
    <name type="scientific">Roseburia porci</name>
    <dbReference type="NCBI Taxonomy" id="2605790"/>
    <lineage>
        <taxon>Bacteria</taxon>
        <taxon>Bacillati</taxon>
        <taxon>Bacillota</taxon>
        <taxon>Clostridia</taxon>
        <taxon>Lachnospirales</taxon>
        <taxon>Lachnospiraceae</taxon>
        <taxon>Roseburia</taxon>
    </lineage>
</organism>
<feature type="coiled-coil region" evidence="1">
    <location>
        <begin position="61"/>
        <end position="98"/>
    </location>
</feature>
<evidence type="ECO:0000259" key="2">
    <source>
        <dbReference type="Pfam" id="PF24463"/>
    </source>
</evidence>
<evidence type="ECO:0000313" key="3">
    <source>
        <dbReference type="EMBL" id="MST75058.1"/>
    </source>
</evidence>
<proteinExistence type="predicted"/>